<dbReference type="PANTHER" id="PTHR42693">
    <property type="entry name" value="ARYLSULFATASE FAMILY MEMBER"/>
    <property type="match status" value="1"/>
</dbReference>
<keyword evidence="3" id="KW-0479">Metal-binding</keyword>
<feature type="domain" description="Sulfatase N-terminal" evidence="7">
    <location>
        <begin position="49"/>
        <end position="361"/>
    </location>
</feature>
<dbReference type="Proteomes" id="UP000193334">
    <property type="component" value="Chromosome"/>
</dbReference>
<organism evidence="8 9">
    <name type="scientific">Sedimentisphaera salicampi</name>
    <dbReference type="NCBI Taxonomy" id="1941349"/>
    <lineage>
        <taxon>Bacteria</taxon>
        <taxon>Pseudomonadati</taxon>
        <taxon>Planctomycetota</taxon>
        <taxon>Phycisphaerae</taxon>
        <taxon>Sedimentisphaerales</taxon>
        <taxon>Sedimentisphaeraceae</taxon>
        <taxon>Sedimentisphaera</taxon>
    </lineage>
</organism>
<keyword evidence="9" id="KW-1185">Reference proteome</keyword>
<name>A0A1W6LK50_9BACT</name>
<evidence type="ECO:0000256" key="1">
    <source>
        <dbReference type="ARBA" id="ARBA00001913"/>
    </source>
</evidence>
<dbReference type="CDD" id="cd16144">
    <property type="entry name" value="ARS_like"/>
    <property type="match status" value="1"/>
</dbReference>
<accession>A0A1W6LK50</accession>
<comment type="similarity">
    <text evidence="2">Belongs to the sulfatase family.</text>
</comment>
<dbReference type="InterPro" id="IPR050738">
    <property type="entry name" value="Sulfatase"/>
</dbReference>
<comment type="cofactor">
    <cofactor evidence="1">
        <name>Ca(2+)</name>
        <dbReference type="ChEBI" id="CHEBI:29108"/>
    </cofactor>
</comment>
<dbReference type="AlphaFoldDB" id="A0A1W6LK50"/>
<sequence length="521" mass="58789">MAVFNDSAESARIHSRRSFLKCVGVGFAALSLPSLADVALAAKPSRKKPNVIVFFTDDQGWTDTSVRMMKDRKDSRSYFYQTPALEQMAREGMVFSDAYSPAPTCTPSRAGVQFGKTTARLKQTVVHDRLAFDRGIDLKDQVSIPHMIKKNDPDYVNGYFGKWGFHPRGPEHCGYDEHDGNTNNGEGDYLSVQNKTPLPADDPKRIFSITEKAEKFMEDQVKAKKPFFLELAHYAVHVDHMALEETVEKYRKLAEEKGQKFDNEKTAVYAAMIENLDSGLQAVLDKVESLGIKENTYIIFTSDNGGGFGGNAPLKGGKGSIWEGGIRVPTVVCGPDVLKGSYCNVPVTGWDIYPTVNEITGGRPLPEEYDGGSLLDLFKKGNKGKIPRGTKELIFHYPWYGNMPPMSAIRDGDYKLVMSLNNDEYRLYDLAEDIGEKNDLKSQKPELAKKLHNRLLQYLKNVDAEDVEDMRHARKREVEGYRARELEKENPSEERLKNFERELQMFEDNRKLGLDGKIIKD</sequence>
<evidence type="ECO:0000256" key="4">
    <source>
        <dbReference type="ARBA" id="ARBA00022729"/>
    </source>
</evidence>
<evidence type="ECO:0000256" key="3">
    <source>
        <dbReference type="ARBA" id="ARBA00022723"/>
    </source>
</evidence>
<dbReference type="Pfam" id="PF00884">
    <property type="entry name" value="Sulfatase"/>
    <property type="match status" value="1"/>
</dbReference>
<dbReference type="RefSeq" id="WP_085754875.1">
    <property type="nucleotide sequence ID" value="NZ_CP021023.1"/>
</dbReference>
<dbReference type="Gene3D" id="3.40.720.10">
    <property type="entry name" value="Alkaline Phosphatase, subunit A"/>
    <property type="match status" value="1"/>
</dbReference>
<evidence type="ECO:0000256" key="6">
    <source>
        <dbReference type="ARBA" id="ARBA00022837"/>
    </source>
</evidence>
<dbReference type="Gene3D" id="3.30.1120.10">
    <property type="match status" value="1"/>
</dbReference>
<protein>
    <submittedName>
        <fullName evidence="8">Arylsulfatase</fullName>
        <ecNumber evidence="8">3.1.6.1</ecNumber>
    </submittedName>
</protein>
<dbReference type="InterPro" id="IPR006311">
    <property type="entry name" value="TAT_signal"/>
</dbReference>
<reference evidence="9" key="1">
    <citation type="submission" date="2017-04" db="EMBL/GenBank/DDBJ databases">
        <title>Comparative genomics and description of representatives of a novel lineage of planctomycetes thriving in anoxic sediments.</title>
        <authorList>
            <person name="Spring S."/>
            <person name="Bunk B."/>
            <person name="Sproer C."/>
        </authorList>
    </citation>
    <scope>NUCLEOTIDE SEQUENCE [LARGE SCALE GENOMIC DNA]</scope>
    <source>
        <strain evidence="9">ST-PulAB-D4</strain>
    </source>
</reference>
<dbReference type="SUPFAM" id="SSF53649">
    <property type="entry name" value="Alkaline phosphatase-like"/>
    <property type="match status" value="1"/>
</dbReference>
<dbReference type="EMBL" id="CP021023">
    <property type="protein sequence ID" value="ARN56161.1"/>
    <property type="molecule type" value="Genomic_DNA"/>
</dbReference>
<dbReference type="STRING" id="1941349.STSP1_00534"/>
<evidence type="ECO:0000259" key="7">
    <source>
        <dbReference type="Pfam" id="PF00884"/>
    </source>
</evidence>
<dbReference type="PROSITE" id="PS51318">
    <property type="entry name" value="TAT"/>
    <property type="match status" value="1"/>
</dbReference>
<evidence type="ECO:0000256" key="2">
    <source>
        <dbReference type="ARBA" id="ARBA00008779"/>
    </source>
</evidence>
<evidence type="ECO:0000313" key="8">
    <source>
        <dbReference type="EMBL" id="ARN56161.1"/>
    </source>
</evidence>
<dbReference type="PANTHER" id="PTHR42693:SF42">
    <property type="entry name" value="ARYLSULFATASE G"/>
    <property type="match status" value="1"/>
</dbReference>
<evidence type="ECO:0000313" key="9">
    <source>
        <dbReference type="Proteomes" id="UP000193334"/>
    </source>
</evidence>
<dbReference type="GO" id="GO:0004065">
    <property type="term" value="F:arylsulfatase activity"/>
    <property type="evidence" value="ECO:0007669"/>
    <property type="project" value="UniProtKB-EC"/>
</dbReference>
<dbReference type="KEGG" id="pbp:STSP1_00534"/>
<keyword evidence="4" id="KW-0732">Signal</keyword>
<dbReference type="InterPro" id="IPR017850">
    <property type="entry name" value="Alkaline_phosphatase_core_sf"/>
</dbReference>
<gene>
    <name evidence="8" type="primary">atsA_6</name>
    <name evidence="8" type="ORF">STSP1_00534</name>
</gene>
<proteinExistence type="inferred from homology"/>
<dbReference type="GO" id="GO:0046872">
    <property type="term" value="F:metal ion binding"/>
    <property type="evidence" value="ECO:0007669"/>
    <property type="project" value="UniProtKB-KW"/>
</dbReference>
<dbReference type="EC" id="3.1.6.1" evidence="8"/>
<evidence type="ECO:0000256" key="5">
    <source>
        <dbReference type="ARBA" id="ARBA00022801"/>
    </source>
</evidence>
<keyword evidence="6" id="KW-0106">Calcium</keyword>
<dbReference type="InterPro" id="IPR000917">
    <property type="entry name" value="Sulfatase_N"/>
</dbReference>
<keyword evidence="5 8" id="KW-0378">Hydrolase</keyword>